<reference evidence="1" key="1">
    <citation type="submission" date="2020-03" db="EMBL/GenBank/DDBJ databases">
        <title>Genome assembly of Azotobacter chroococcum W5.</title>
        <authorList>
            <person name="Kannepalli A."/>
        </authorList>
    </citation>
    <scope>NUCLEOTIDE SEQUENCE</scope>
    <source>
        <strain evidence="1">W5</strain>
    </source>
</reference>
<dbReference type="AlphaFoldDB" id="A0AA44C8D1"/>
<dbReference type="EMBL" id="JAAPAP010000021">
    <property type="protein sequence ID" value="NHN79506.1"/>
    <property type="molecule type" value="Genomic_DNA"/>
</dbReference>
<name>A0AA44C8D1_9GAMM</name>
<dbReference type="Proteomes" id="UP000736384">
    <property type="component" value="Unassembled WGS sequence"/>
</dbReference>
<gene>
    <name evidence="1" type="ORF">HA520_19855</name>
</gene>
<accession>A0AA44C8D1</accession>
<comment type="caution">
    <text evidence="1">The sequence shown here is derived from an EMBL/GenBank/DDBJ whole genome shotgun (WGS) entry which is preliminary data.</text>
</comment>
<evidence type="ECO:0000313" key="1">
    <source>
        <dbReference type="EMBL" id="NHN79506.1"/>
    </source>
</evidence>
<protein>
    <submittedName>
        <fullName evidence="1">Uncharacterized protein</fullName>
    </submittedName>
</protein>
<organism evidence="1 2">
    <name type="scientific">Azotobacter chroococcum</name>
    <dbReference type="NCBI Taxonomy" id="353"/>
    <lineage>
        <taxon>Bacteria</taxon>
        <taxon>Pseudomonadati</taxon>
        <taxon>Pseudomonadota</taxon>
        <taxon>Gammaproteobacteria</taxon>
        <taxon>Pseudomonadales</taxon>
        <taxon>Pseudomonadaceae</taxon>
        <taxon>Azotobacter</taxon>
    </lineage>
</organism>
<proteinExistence type="predicted"/>
<sequence>MVLGREVDGRRRGAACCAPSGREAGLLQAANLAGYGHFDHLRLPLPVRLGENSRLFRFSTPRRRFSDAQPS</sequence>
<evidence type="ECO:0000313" key="2">
    <source>
        <dbReference type="Proteomes" id="UP000736384"/>
    </source>
</evidence>